<proteinExistence type="predicted"/>
<keyword evidence="2" id="KW-0812">Transmembrane</keyword>
<reference evidence="3" key="1">
    <citation type="submission" date="2021-01" db="EMBL/GenBank/DDBJ databases">
        <authorList>
            <person name="Corre E."/>
            <person name="Pelletier E."/>
            <person name="Niang G."/>
            <person name="Scheremetjew M."/>
            <person name="Finn R."/>
            <person name="Kale V."/>
            <person name="Holt S."/>
            <person name="Cochrane G."/>
            <person name="Meng A."/>
            <person name="Brown T."/>
            <person name="Cohen L."/>
        </authorList>
    </citation>
    <scope>NUCLEOTIDE SEQUENCE</scope>
</reference>
<evidence type="ECO:0000256" key="1">
    <source>
        <dbReference type="SAM" id="MobiDB-lite"/>
    </source>
</evidence>
<evidence type="ECO:0008006" key="4">
    <source>
        <dbReference type="Google" id="ProtNLM"/>
    </source>
</evidence>
<feature type="transmembrane region" description="Helical" evidence="2">
    <location>
        <begin position="761"/>
        <end position="781"/>
    </location>
</feature>
<keyword evidence="2" id="KW-1133">Transmembrane helix</keyword>
<dbReference type="AlphaFoldDB" id="A0A7S1AVS7"/>
<gene>
    <name evidence="3" type="ORF">NSCI0253_LOCUS39867</name>
</gene>
<evidence type="ECO:0000256" key="2">
    <source>
        <dbReference type="SAM" id="Phobius"/>
    </source>
</evidence>
<organism evidence="3">
    <name type="scientific">Noctiluca scintillans</name>
    <name type="common">Sea sparkle</name>
    <name type="synonym">Red tide dinoflagellate</name>
    <dbReference type="NCBI Taxonomy" id="2966"/>
    <lineage>
        <taxon>Eukaryota</taxon>
        <taxon>Sar</taxon>
        <taxon>Alveolata</taxon>
        <taxon>Dinophyceae</taxon>
        <taxon>Noctilucales</taxon>
        <taxon>Noctilucaceae</taxon>
        <taxon>Noctiluca</taxon>
    </lineage>
</organism>
<feature type="transmembrane region" description="Helical" evidence="2">
    <location>
        <begin position="793"/>
        <end position="816"/>
    </location>
</feature>
<accession>A0A7S1AVS7</accession>
<dbReference type="EMBL" id="HBFQ01056215">
    <property type="protein sequence ID" value="CAD8865512.1"/>
    <property type="molecule type" value="Transcribed_RNA"/>
</dbReference>
<keyword evidence="2" id="KW-0472">Membrane</keyword>
<evidence type="ECO:0000313" key="3">
    <source>
        <dbReference type="EMBL" id="CAD8865512.1"/>
    </source>
</evidence>
<feature type="transmembrane region" description="Helical" evidence="2">
    <location>
        <begin position="692"/>
        <end position="715"/>
    </location>
</feature>
<feature type="transmembrane region" description="Helical" evidence="2">
    <location>
        <begin position="562"/>
        <end position="584"/>
    </location>
</feature>
<sequence length="830" mass="92996">MVQEESFLVMESLIAGDGSFFSTQSRSHSTSILRFGADVHGNHSVPGGLSIDSSSSTICRPPRLGGSVLTEDTRPSIGSRRTQLKPPVEQHNHYRNRAVSRRELDKLLRKRTEFLVSPNGELQSDVARTELELADDILVVQTATDHRLYQRDQVRFTGPGITDEMVMVVKDVRNPTTFEVCGVRGASLARDGVGPLVVSAHLNMHKVVAEVVIPWTTVQERVVCLQDAHDVATLRKHVDQDNAAPLTLKSTIHLKDINGEPMKCEAGLTIHGHLSADGHIRRAYWLQGHMRVGGLTQLVPSTIPVWKTTKTHGRRQIRADPVPSGYAETETFAKLDSIKVGDILVMRKGVSYAEVVSDGLHLTDFISHNWAEPSEVFMNTLDVAHAGNCWVCSTAVCQHQVDLGTSLQDAPFYAALYALKRRGRGRVLMVIGEDASVLTRIWCIYEIWVSATLGLHFEMFSEQGRTNCWEASGSLIGKIDTISVRKAEASRQNDKDLIREGIQSSEVGEASVEWIVKRTMLMSSLVYILQLFTQASATLYSLHWIRCIVVCFAQDFHFHTTAYLFANVIWLLCVFWLIFTMRFLPYSFLTVRSSFRGLWRNATMCDLLIMSLWIIQFVVVAVWTGSAGASDENADNPATNSSCNNGCLSETPHTKNLVLSGSCVVIFLLPWFVLFLANFVSDKQLVNSFRDLEPALPCSGFFIVLIAYFFYSLLANDPFWNWRLKELIVVGLCAWTLSVLITCCQNISATVRRASCSCQDLIGPSIFIIVVVVMLLCLLVWHRNNDFSLQNSLVLSFGVLIVSLILCLWPKFWWFMNFLWSVLGHRSLLE</sequence>
<protein>
    <recommendedName>
        <fullName evidence="4">Transmembrane protein</fullName>
    </recommendedName>
</protein>
<feature type="transmembrane region" description="Helical" evidence="2">
    <location>
        <begin position="658"/>
        <end position="680"/>
    </location>
</feature>
<feature type="transmembrane region" description="Helical" evidence="2">
    <location>
        <begin position="605"/>
        <end position="623"/>
    </location>
</feature>
<feature type="transmembrane region" description="Helical" evidence="2">
    <location>
        <begin position="727"/>
        <end position="749"/>
    </location>
</feature>
<feature type="region of interest" description="Disordered" evidence="1">
    <location>
        <begin position="46"/>
        <end position="82"/>
    </location>
</feature>
<name>A0A7S1AVS7_NOCSC</name>